<proteinExistence type="predicted"/>
<protein>
    <submittedName>
        <fullName evidence="1">Uncharacterized protein</fullName>
    </submittedName>
</protein>
<sequence length="78" mass="9213">MFFLVKVSEQVENDENNFKIASVLLQSQIYKSRRIDELKSSFSSTEVTYIILTRSRQSIYSFLDVAIVLKFQVYLQCY</sequence>
<dbReference type="VEuPathDB" id="FungiDB:EMCG_06093"/>
<organism evidence="1 2">
    <name type="scientific">[Emmonsia] crescens</name>
    <dbReference type="NCBI Taxonomy" id="73230"/>
    <lineage>
        <taxon>Eukaryota</taxon>
        <taxon>Fungi</taxon>
        <taxon>Dikarya</taxon>
        <taxon>Ascomycota</taxon>
        <taxon>Pezizomycotina</taxon>
        <taxon>Eurotiomycetes</taxon>
        <taxon>Eurotiomycetidae</taxon>
        <taxon>Onygenales</taxon>
        <taxon>Ajellomycetaceae</taxon>
        <taxon>Emergomyces</taxon>
    </lineage>
</organism>
<evidence type="ECO:0000313" key="1">
    <source>
        <dbReference type="EMBL" id="KKZ68229.1"/>
    </source>
</evidence>
<reference evidence="2" key="1">
    <citation type="journal article" date="2015" name="PLoS Genet.">
        <title>The dynamic genome and transcriptome of the human fungal pathogen Blastomyces and close relative Emmonsia.</title>
        <authorList>
            <person name="Munoz J.F."/>
            <person name="Gauthier G.M."/>
            <person name="Desjardins C.A."/>
            <person name="Gallo J.E."/>
            <person name="Holder J."/>
            <person name="Sullivan T.D."/>
            <person name="Marty A.J."/>
            <person name="Carmen J.C."/>
            <person name="Chen Z."/>
            <person name="Ding L."/>
            <person name="Gujja S."/>
            <person name="Magrini V."/>
            <person name="Misas E."/>
            <person name="Mitreva M."/>
            <person name="Priest M."/>
            <person name="Saif S."/>
            <person name="Whiston E.A."/>
            <person name="Young S."/>
            <person name="Zeng Q."/>
            <person name="Goldman W.E."/>
            <person name="Mardis E.R."/>
            <person name="Taylor J.W."/>
            <person name="McEwen J.G."/>
            <person name="Clay O.K."/>
            <person name="Klein B.S."/>
            <person name="Cuomo C.A."/>
        </authorList>
    </citation>
    <scope>NUCLEOTIDE SEQUENCE [LARGE SCALE GENOMIC DNA]</scope>
    <source>
        <strain evidence="2">UAMH 3008</strain>
    </source>
</reference>
<evidence type="ECO:0000313" key="2">
    <source>
        <dbReference type="Proteomes" id="UP000034164"/>
    </source>
</evidence>
<comment type="caution">
    <text evidence="1">The sequence shown here is derived from an EMBL/GenBank/DDBJ whole genome shotgun (WGS) entry which is preliminary data.</text>
</comment>
<dbReference type="AlphaFoldDB" id="A0A0G2J762"/>
<gene>
    <name evidence="1" type="ORF">EMCG_06093</name>
</gene>
<dbReference type="EMBL" id="LCZI01000138">
    <property type="protein sequence ID" value="KKZ68229.1"/>
    <property type="molecule type" value="Genomic_DNA"/>
</dbReference>
<name>A0A0G2J762_9EURO</name>
<dbReference type="Proteomes" id="UP000034164">
    <property type="component" value="Unassembled WGS sequence"/>
</dbReference>
<accession>A0A0G2J762</accession>